<comment type="caution">
    <text evidence="2">The sequence shown here is derived from an EMBL/GenBank/DDBJ whole genome shotgun (WGS) entry which is preliminary data.</text>
</comment>
<name>A0ABX5BFL4_CRYHO</name>
<dbReference type="PANTHER" id="PTHR12112:SF39">
    <property type="entry name" value="EG:152A3.5 PROTEIN (FBGN0003116_PN PROTEIN)"/>
    <property type="match status" value="1"/>
</dbReference>
<dbReference type="Gene3D" id="3.90.1640.10">
    <property type="entry name" value="inorganic pyrophosphatase (n-terminal core)"/>
    <property type="match status" value="1"/>
</dbReference>
<dbReference type="EMBL" id="JTAI01000013">
    <property type="protein sequence ID" value="PPS96726.1"/>
    <property type="molecule type" value="Genomic_DNA"/>
</dbReference>
<protein>
    <submittedName>
        <fullName evidence="2">DDH domain containing protein</fullName>
    </submittedName>
</protein>
<keyword evidence="3" id="KW-1185">Reference proteome</keyword>
<sequence length="337" mass="39859">MDLELRRYYNDLLYEAEKKENDKDDKNIMNGRMMYNLVIGNKSADLDSIVSAITYSRILNLINNTINFDENNKIYGIHLPVINCNRNELKLKFPLIALINYFSNNQDNDSGDDFQIENMPFICLDDDIINELILEMEKFDNEKKHVNFGHYITLVDHNTLDTFQKNFNERVVSIVDHHQDYMTTKSNYRLSLGTNIGSCSTLIGKIWRDSYEKGKINKQTLIENKIFLEMIVCTILKDTCNFNQELSGKRWSSLDLEVYNWIIEILSLIEKNNEEIISKKYTDLYINFLKNANRNIDIIFNNELIELFKMDYKDFIYKNKFGNEDIIIGYSKFSNRY</sequence>
<proteinExistence type="predicted"/>
<organism evidence="2 3">
    <name type="scientific">Cryptosporidium hominis</name>
    <dbReference type="NCBI Taxonomy" id="237895"/>
    <lineage>
        <taxon>Eukaryota</taxon>
        <taxon>Sar</taxon>
        <taxon>Alveolata</taxon>
        <taxon>Apicomplexa</taxon>
        <taxon>Conoidasida</taxon>
        <taxon>Coccidia</taxon>
        <taxon>Eucoccidiorida</taxon>
        <taxon>Eimeriorina</taxon>
        <taxon>Cryptosporidiidae</taxon>
        <taxon>Cryptosporidium</taxon>
    </lineage>
</organism>
<dbReference type="SUPFAM" id="SSF64182">
    <property type="entry name" value="DHH phosphoesterases"/>
    <property type="match status" value="1"/>
</dbReference>
<dbReference type="InterPro" id="IPR001667">
    <property type="entry name" value="DDH_dom"/>
</dbReference>
<evidence type="ECO:0000313" key="3">
    <source>
        <dbReference type="Proteomes" id="UP001429100"/>
    </source>
</evidence>
<gene>
    <name evidence="2" type="ORF">GY17_00001473</name>
</gene>
<feature type="domain" description="DDH" evidence="1">
    <location>
        <begin position="37"/>
        <end position="222"/>
    </location>
</feature>
<dbReference type="Proteomes" id="UP001429100">
    <property type="component" value="Unassembled WGS sequence"/>
</dbReference>
<reference evidence="2 3" key="1">
    <citation type="submission" date="2014-11" db="EMBL/GenBank/DDBJ databases">
        <title>Comparative genomic analysis of Cryptosporidium hominis reveals occurrence of genetic recombination in virulent subtypes.</title>
        <authorList>
            <person name="Guo Y."/>
            <person name="Tang K."/>
            <person name="Frace M."/>
            <person name="Li N."/>
            <person name="Roellig D.M."/>
            <person name="Sammons S."/>
            <person name="Knipe K."/>
            <person name="Rowe L."/>
            <person name="Feng Y."/>
            <person name="Xiao L."/>
        </authorList>
    </citation>
    <scope>NUCLEOTIDE SEQUENCE [LARGE SCALE GENOMIC DNA]</scope>
    <source>
        <strain evidence="2">30976</strain>
    </source>
</reference>
<evidence type="ECO:0000313" key="2">
    <source>
        <dbReference type="EMBL" id="PPS96726.1"/>
    </source>
</evidence>
<dbReference type="Pfam" id="PF01368">
    <property type="entry name" value="DHH"/>
    <property type="match status" value="1"/>
</dbReference>
<accession>A0ABX5BFL4</accession>
<dbReference type="PANTHER" id="PTHR12112">
    <property type="entry name" value="BNIP - RELATED"/>
    <property type="match status" value="1"/>
</dbReference>
<evidence type="ECO:0000259" key="1">
    <source>
        <dbReference type="Pfam" id="PF01368"/>
    </source>
</evidence>
<dbReference type="InterPro" id="IPR038763">
    <property type="entry name" value="DHH_sf"/>
</dbReference>
<reference evidence="2 3" key="2">
    <citation type="submission" date="2017-10" db="EMBL/GenBank/DDBJ databases">
        <title>Consistent, comparative and evidence-based genome annotation and re-annotation for the closely-related species, Cryptosporidium parvum, C. hominis and C. tyzzeri.</title>
        <authorList>
            <person name="Baptista R.P."/>
            <person name="Li Y."/>
            <person name="Sateriale A."/>
            <person name="Striepen B."/>
            <person name="Kissinger J.C."/>
        </authorList>
    </citation>
    <scope>NUCLEOTIDE SEQUENCE [LARGE SCALE GENOMIC DNA]</scope>
    <source>
        <strain evidence="2">30976</strain>
    </source>
</reference>